<name>A0A066RHG3_9GAMM</name>
<gene>
    <name evidence="2" type="ORF">EA58_20835</name>
</gene>
<protein>
    <recommendedName>
        <fullName evidence="1">Ferric siderophore reductase C-terminal domain-containing protein</fullName>
    </recommendedName>
</protein>
<dbReference type="InterPro" id="IPR023998">
    <property type="entry name" value="FCR-like"/>
</dbReference>
<keyword evidence="3" id="KW-1185">Reference proteome</keyword>
<sequence>MGGMRIHERLVDMTTVMKLDQRAENQSYPGNIGRAVRPGHLIQLFHDGERLIPIMKGVESPDTLFSITRDGPNDPLLVSLYQYWQQNYPEAGQPYWTTRSWSMLTWQPLYLAFVCVYSVQAVPPLSQIVQQYNNEGWVAGYSFSQNSKWCEGNTQKLIQCAGRELVELYEDLREQMAQHIRIRPGFTRQLLADTVLAVLLRYHNTLPERLPAEAVSQHAVWWLESLGLPAKHINTLYRDEEGQWQQMRVSCCMHYRRDDGKYCANCPKNKI</sequence>
<dbReference type="Proteomes" id="UP000027192">
    <property type="component" value="Unassembled WGS sequence"/>
</dbReference>
<dbReference type="Pfam" id="PF11575">
    <property type="entry name" value="FhuF_C"/>
    <property type="match status" value="1"/>
</dbReference>
<dbReference type="AlphaFoldDB" id="A0A066RHG3"/>
<dbReference type="InterPro" id="IPR024726">
    <property type="entry name" value="FhuF_C"/>
</dbReference>
<dbReference type="STRING" id="1654360.EA58_20835"/>
<accession>A0A066RHG3</accession>
<dbReference type="NCBIfam" id="TIGR03950">
    <property type="entry name" value="sidero_Fe_reduc"/>
    <property type="match status" value="1"/>
</dbReference>
<comment type="caution">
    <text evidence="2">The sequence shown here is derived from an EMBL/GenBank/DDBJ whole genome shotgun (WGS) entry which is preliminary data.</text>
</comment>
<reference evidence="2 3" key="1">
    <citation type="submission" date="2014-04" db="EMBL/GenBank/DDBJ databases">
        <title>Draft genome sequence of Photobacterium halotolerans S2753: a solonamide, ngercheumicin and holomycin producer.</title>
        <authorList>
            <person name="Machado H.R."/>
            <person name="Gram L."/>
        </authorList>
    </citation>
    <scope>NUCLEOTIDE SEQUENCE [LARGE SCALE GENOMIC DNA]</scope>
    <source>
        <strain evidence="2 3">S2753</strain>
    </source>
</reference>
<evidence type="ECO:0000313" key="2">
    <source>
        <dbReference type="EMBL" id="KDM89734.1"/>
    </source>
</evidence>
<dbReference type="OrthoDB" id="7942745at2"/>
<feature type="domain" description="Ferric siderophore reductase C-terminal" evidence="1">
    <location>
        <begin position="248"/>
        <end position="268"/>
    </location>
</feature>
<dbReference type="EMBL" id="JMIB01000044">
    <property type="protein sequence ID" value="KDM89734.1"/>
    <property type="molecule type" value="Genomic_DNA"/>
</dbReference>
<organism evidence="2 3">
    <name type="scientific">Photobacterium galatheae</name>
    <dbReference type="NCBI Taxonomy" id="1654360"/>
    <lineage>
        <taxon>Bacteria</taxon>
        <taxon>Pseudomonadati</taxon>
        <taxon>Pseudomonadota</taxon>
        <taxon>Gammaproteobacteria</taxon>
        <taxon>Vibrionales</taxon>
        <taxon>Vibrionaceae</taxon>
        <taxon>Photobacterium</taxon>
    </lineage>
</organism>
<evidence type="ECO:0000313" key="3">
    <source>
        <dbReference type="Proteomes" id="UP000027192"/>
    </source>
</evidence>
<dbReference type="GO" id="GO:0051537">
    <property type="term" value="F:2 iron, 2 sulfur cluster binding"/>
    <property type="evidence" value="ECO:0007669"/>
    <property type="project" value="InterPro"/>
</dbReference>
<evidence type="ECO:0000259" key="1">
    <source>
        <dbReference type="Pfam" id="PF11575"/>
    </source>
</evidence>
<proteinExistence type="predicted"/>